<dbReference type="EMBL" id="JADBGQ010000005">
    <property type="protein sequence ID" value="KAG5398763.1"/>
    <property type="molecule type" value="Genomic_DNA"/>
</dbReference>
<evidence type="ECO:0000313" key="1">
    <source>
        <dbReference type="EMBL" id="KAG5398763.1"/>
    </source>
</evidence>
<sequence length="102" mass="12090">MIYEDVVYYCPSPYLRKFGLETSHDLNSSRTTFSSKVEPYHAMLFLCFLTRTTRFSFSEATLFFQGYQLLHRMDPFINQMLAEEHWCSECANSTMVSLNERM</sequence>
<proteinExistence type="predicted"/>
<gene>
    <name evidence="1" type="primary">A05g509230.1_BraROA</name>
    <name evidence="1" type="ORF">IGI04_020577</name>
</gene>
<protein>
    <submittedName>
        <fullName evidence="1">Uncharacterized protein</fullName>
    </submittedName>
</protein>
<keyword evidence="2" id="KW-1185">Reference proteome</keyword>
<evidence type="ECO:0000313" key="2">
    <source>
        <dbReference type="Proteomes" id="UP000823674"/>
    </source>
</evidence>
<reference evidence="1 2" key="1">
    <citation type="submission" date="2021-03" db="EMBL/GenBank/DDBJ databases">
        <authorList>
            <person name="King G.J."/>
            <person name="Bancroft I."/>
            <person name="Baten A."/>
            <person name="Bloomfield J."/>
            <person name="Borpatragohain P."/>
            <person name="He Z."/>
            <person name="Irish N."/>
            <person name="Irwin J."/>
            <person name="Liu K."/>
            <person name="Mauleon R.P."/>
            <person name="Moore J."/>
            <person name="Morris R."/>
            <person name="Ostergaard L."/>
            <person name="Wang B."/>
            <person name="Wells R."/>
        </authorList>
    </citation>
    <scope>NUCLEOTIDE SEQUENCE [LARGE SCALE GENOMIC DNA]</scope>
    <source>
        <strain evidence="1">R-o-18</strain>
        <tissue evidence="1">Leaf</tissue>
    </source>
</reference>
<name>A0ABQ7MJ46_BRACM</name>
<accession>A0ABQ7MJ46</accession>
<dbReference type="Proteomes" id="UP000823674">
    <property type="component" value="Chromosome A05"/>
</dbReference>
<organism evidence="1 2">
    <name type="scientific">Brassica rapa subsp. trilocularis</name>
    <dbReference type="NCBI Taxonomy" id="1813537"/>
    <lineage>
        <taxon>Eukaryota</taxon>
        <taxon>Viridiplantae</taxon>
        <taxon>Streptophyta</taxon>
        <taxon>Embryophyta</taxon>
        <taxon>Tracheophyta</taxon>
        <taxon>Spermatophyta</taxon>
        <taxon>Magnoliopsida</taxon>
        <taxon>eudicotyledons</taxon>
        <taxon>Gunneridae</taxon>
        <taxon>Pentapetalae</taxon>
        <taxon>rosids</taxon>
        <taxon>malvids</taxon>
        <taxon>Brassicales</taxon>
        <taxon>Brassicaceae</taxon>
        <taxon>Brassiceae</taxon>
        <taxon>Brassica</taxon>
    </lineage>
</organism>
<comment type="caution">
    <text evidence="1">The sequence shown here is derived from an EMBL/GenBank/DDBJ whole genome shotgun (WGS) entry which is preliminary data.</text>
</comment>